<proteinExistence type="predicted"/>
<dbReference type="AlphaFoldDB" id="A0A8J5WEX6"/>
<organism evidence="2 3">
    <name type="scientific">Zizania palustris</name>
    <name type="common">Northern wild rice</name>
    <dbReference type="NCBI Taxonomy" id="103762"/>
    <lineage>
        <taxon>Eukaryota</taxon>
        <taxon>Viridiplantae</taxon>
        <taxon>Streptophyta</taxon>
        <taxon>Embryophyta</taxon>
        <taxon>Tracheophyta</taxon>
        <taxon>Spermatophyta</taxon>
        <taxon>Magnoliopsida</taxon>
        <taxon>Liliopsida</taxon>
        <taxon>Poales</taxon>
        <taxon>Poaceae</taxon>
        <taxon>BOP clade</taxon>
        <taxon>Oryzoideae</taxon>
        <taxon>Oryzeae</taxon>
        <taxon>Zizaniinae</taxon>
        <taxon>Zizania</taxon>
    </lineage>
</organism>
<evidence type="ECO:0000313" key="3">
    <source>
        <dbReference type="Proteomes" id="UP000729402"/>
    </source>
</evidence>
<feature type="compositionally biased region" description="Basic and acidic residues" evidence="1">
    <location>
        <begin position="86"/>
        <end position="101"/>
    </location>
</feature>
<evidence type="ECO:0000313" key="2">
    <source>
        <dbReference type="EMBL" id="KAG8088685.1"/>
    </source>
</evidence>
<sequence>MEEVERAATRTTSASASTTCLPALAVATAAMSSVAPTTSLELSHGASSVVVETDVVAGKLTVAPWARMSASAEPRPKPAAVALDLHTGKSADREEGAPAAS</sequence>
<dbReference type="EMBL" id="JAAALK010000082">
    <property type="protein sequence ID" value="KAG8088685.1"/>
    <property type="molecule type" value="Genomic_DNA"/>
</dbReference>
<reference evidence="2" key="2">
    <citation type="submission" date="2021-02" db="EMBL/GenBank/DDBJ databases">
        <authorList>
            <person name="Kimball J.A."/>
            <person name="Haas M.W."/>
            <person name="Macchietto M."/>
            <person name="Kono T."/>
            <person name="Duquette J."/>
            <person name="Shao M."/>
        </authorList>
    </citation>
    <scope>NUCLEOTIDE SEQUENCE</scope>
    <source>
        <tissue evidence="2">Fresh leaf tissue</tissue>
    </source>
</reference>
<protein>
    <submittedName>
        <fullName evidence="2">Uncharacterized protein</fullName>
    </submittedName>
</protein>
<accession>A0A8J5WEX6</accession>
<comment type="caution">
    <text evidence="2">The sequence shown here is derived from an EMBL/GenBank/DDBJ whole genome shotgun (WGS) entry which is preliminary data.</text>
</comment>
<gene>
    <name evidence="2" type="ORF">GUJ93_ZPchr0010g7210</name>
</gene>
<evidence type="ECO:0000256" key="1">
    <source>
        <dbReference type="SAM" id="MobiDB-lite"/>
    </source>
</evidence>
<name>A0A8J5WEX6_ZIZPA</name>
<feature type="region of interest" description="Disordered" evidence="1">
    <location>
        <begin position="68"/>
        <end position="101"/>
    </location>
</feature>
<reference evidence="2" key="1">
    <citation type="journal article" date="2021" name="bioRxiv">
        <title>Whole Genome Assembly and Annotation of Northern Wild Rice, Zizania palustris L., Supports a Whole Genome Duplication in the Zizania Genus.</title>
        <authorList>
            <person name="Haas M."/>
            <person name="Kono T."/>
            <person name="Macchietto M."/>
            <person name="Millas R."/>
            <person name="McGilp L."/>
            <person name="Shao M."/>
            <person name="Duquette J."/>
            <person name="Hirsch C.N."/>
            <person name="Kimball J."/>
        </authorList>
    </citation>
    <scope>NUCLEOTIDE SEQUENCE</scope>
    <source>
        <tissue evidence="2">Fresh leaf tissue</tissue>
    </source>
</reference>
<dbReference type="Proteomes" id="UP000729402">
    <property type="component" value="Unassembled WGS sequence"/>
</dbReference>
<keyword evidence="3" id="KW-1185">Reference proteome</keyword>